<dbReference type="EMBL" id="BMMH01000003">
    <property type="protein sequence ID" value="GGL04794.1"/>
    <property type="molecule type" value="Genomic_DNA"/>
</dbReference>
<comment type="caution">
    <text evidence="12">The sequence shown here is derived from an EMBL/GenBank/DDBJ whole genome shotgun (WGS) entry which is preliminary data.</text>
</comment>
<dbReference type="EC" id="5.3.1.24" evidence="3 9"/>
<dbReference type="Pfam" id="PF00697">
    <property type="entry name" value="PRAI"/>
    <property type="match status" value="1"/>
</dbReference>
<reference evidence="12" key="2">
    <citation type="submission" date="2020-09" db="EMBL/GenBank/DDBJ databases">
        <authorList>
            <person name="Sun Q."/>
            <person name="Zhou Y."/>
        </authorList>
    </citation>
    <scope>NUCLEOTIDE SEQUENCE</scope>
    <source>
        <strain evidence="12">CGMCC 4.3508</strain>
    </source>
</reference>
<dbReference type="InterPro" id="IPR011060">
    <property type="entry name" value="RibuloseP-bd_barrel"/>
</dbReference>
<dbReference type="HAMAP" id="MF_00135">
    <property type="entry name" value="PRAI"/>
    <property type="match status" value="1"/>
</dbReference>
<feature type="domain" description="N-(5'phosphoribosyl) anthranilate isomerase (PRAI)" evidence="11">
    <location>
        <begin position="8"/>
        <end position="216"/>
    </location>
</feature>
<comment type="pathway">
    <text evidence="2 9">Amino-acid biosynthesis; L-tryptophan biosynthesis; L-tryptophan from chorismate: step 3/5.</text>
</comment>
<comment type="catalytic activity">
    <reaction evidence="1 9">
        <text>N-(5-phospho-beta-D-ribosyl)anthranilate = 1-(2-carboxyphenylamino)-1-deoxy-D-ribulose 5-phosphate</text>
        <dbReference type="Rhea" id="RHEA:21540"/>
        <dbReference type="ChEBI" id="CHEBI:18277"/>
        <dbReference type="ChEBI" id="CHEBI:58613"/>
        <dbReference type="EC" id="5.3.1.24"/>
    </reaction>
</comment>
<evidence type="ECO:0000256" key="3">
    <source>
        <dbReference type="ARBA" id="ARBA00012572"/>
    </source>
</evidence>
<evidence type="ECO:0000256" key="5">
    <source>
        <dbReference type="ARBA" id="ARBA00022605"/>
    </source>
</evidence>
<reference evidence="12" key="1">
    <citation type="journal article" date="2014" name="Int. J. Syst. Evol. Microbiol.">
        <title>Complete genome sequence of Corynebacterium casei LMG S-19264T (=DSM 44701T), isolated from a smear-ripened cheese.</title>
        <authorList>
            <consortium name="US DOE Joint Genome Institute (JGI-PGF)"/>
            <person name="Walter F."/>
            <person name="Albersmeier A."/>
            <person name="Kalinowski J."/>
            <person name="Ruckert C."/>
        </authorList>
    </citation>
    <scope>NUCLEOTIDE SEQUENCE</scope>
    <source>
        <strain evidence="12">CGMCC 4.3508</strain>
    </source>
</reference>
<evidence type="ECO:0000313" key="13">
    <source>
        <dbReference type="Proteomes" id="UP000638263"/>
    </source>
</evidence>
<evidence type="ECO:0000256" key="4">
    <source>
        <dbReference type="ARBA" id="ARBA00022272"/>
    </source>
</evidence>
<dbReference type="GO" id="GO:0004640">
    <property type="term" value="F:phosphoribosylanthranilate isomerase activity"/>
    <property type="evidence" value="ECO:0007669"/>
    <property type="project" value="UniProtKB-UniRule"/>
</dbReference>
<dbReference type="PANTHER" id="PTHR42894:SF1">
    <property type="entry name" value="N-(5'-PHOSPHORIBOSYL)ANTHRANILATE ISOMERASE"/>
    <property type="match status" value="1"/>
</dbReference>
<organism evidence="12 13">
    <name type="scientific">Nocardia jinanensis</name>
    <dbReference type="NCBI Taxonomy" id="382504"/>
    <lineage>
        <taxon>Bacteria</taxon>
        <taxon>Bacillati</taxon>
        <taxon>Actinomycetota</taxon>
        <taxon>Actinomycetes</taxon>
        <taxon>Mycobacteriales</taxon>
        <taxon>Nocardiaceae</taxon>
        <taxon>Nocardia</taxon>
    </lineage>
</organism>
<dbReference type="PANTHER" id="PTHR42894">
    <property type="entry name" value="N-(5'-PHOSPHORIBOSYL)ANTHRANILATE ISOMERASE"/>
    <property type="match status" value="1"/>
</dbReference>
<dbReference type="CDD" id="cd00405">
    <property type="entry name" value="PRAI"/>
    <property type="match status" value="1"/>
</dbReference>
<dbReference type="InterPro" id="IPR044643">
    <property type="entry name" value="TrpF_fam"/>
</dbReference>
<dbReference type="SUPFAM" id="SSF51366">
    <property type="entry name" value="Ribulose-phoshate binding barrel"/>
    <property type="match status" value="1"/>
</dbReference>
<dbReference type="InterPro" id="IPR001240">
    <property type="entry name" value="PRAI_dom"/>
</dbReference>
<dbReference type="AlphaFoldDB" id="A0A917VQP0"/>
<keyword evidence="5 9" id="KW-0028">Amino-acid biosynthesis</keyword>
<evidence type="ECO:0000256" key="9">
    <source>
        <dbReference type="HAMAP-Rule" id="MF_00135"/>
    </source>
</evidence>
<evidence type="ECO:0000256" key="10">
    <source>
        <dbReference type="SAM" id="MobiDB-lite"/>
    </source>
</evidence>
<evidence type="ECO:0000256" key="7">
    <source>
        <dbReference type="ARBA" id="ARBA00023141"/>
    </source>
</evidence>
<dbReference type="GO" id="GO:0000162">
    <property type="term" value="P:L-tryptophan biosynthetic process"/>
    <property type="evidence" value="ECO:0007669"/>
    <property type="project" value="UniProtKB-UniRule"/>
</dbReference>
<feature type="region of interest" description="Disordered" evidence="10">
    <location>
        <begin position="219"/>
        <end position="244"/>
    </location>
</feature>
<gene>
    <name evidence="9" type="primary">trpF</name>
    <name evidence="12" type="ORF">GCM10011588_19140</name>
</gene>
<dbReference type="InterPro" id="IPR013785">
    <property type="entry name" value="Aldolase_TIM"/>
</dbReference>
<comment type="similarity">
    <text evidence="9">Belongs to the TrpF family.</text>
</comment>
<name>A0A917VQP0_9NOCA</name>
<keyword evidence="7 9" id="KW-0057">Aromatic amino acid biosynthesis</keyword>
<evidence type="ECO:0000256" key="2">
    <source>
        <dbReference type="ARBA" id="ARBA00004664"/>
    </source>
</evidence>
<evidence type="ECO:0000313" key="12">
    <source>
        <dbReference type="EMBL" id="GGL04794.1"/>
    </source>
</evidence>
<protein>
    <recommendedName>
        <fullName evidence="4 9">N-(5'-phosphoribosyl)anthranilate isomerase</fullName>
        <shortName evidence="9">PRAI</shortName>
        <ecNumber evidence="3 9">5.3.1.24</ecNumber>
    </recommendedName>
</protein>
<keyword evidence="13" id="KW-1185">Reference proteome</keyword>
<evidence type="ECO:0000256" key="1">
    <source>
        <dbReference type="ARBA" id="ARBA00001164"/>
    </source>
</evidence>
<dbReference type="Proteomes" id="UP000638263">
    <property type="component" value="Unassembled WGS sequence"/>
</dbReference>
<evidence type="ECO:0000256" key="8">
    <source>
        <dbReference type="ARBA" id="ARBA00023235"/>
    </source>
</evidence>
<keyword evidence="8 9" id="KW-0413">Isomerase</keyword>
<evidence type="ECO:0000259" key="11">
    <source>
        <dbReference type="Pfam" id="PF00697"/>
    </source>
</evidence>
<keyword evidence="6 9" id="KW-0822">Tryptophan biosynthesis</keyword>
<proteinExistence type="inferred from homology"/>
<dbReference type="Gene3D" id="3.20.20.70">
    <property type="entry name" value="Aldolase class I"/>
    <property type="match status" value="1"/>
</dbReference>
<evidence type="ECO:0000256" key="6">
    <source>
        <dbReference type="ARBA" id="ARBA00022822"/>
    </source>
</evidence>
<sequence length="244" mass="25912">MVRMTVRAKICGIRSRSDLETVVTAGADAVGFICGTTHYSEDVLTPESAAELSAATPSFVNRVLVTHLEEAGAILDLAARVGVDTIQVHGLVDRATLRTVHSAAHGRTIVRAVHVTGADALARAREIAADCDAVLLDSRTTDRLGGTGRTHDWSVSARIVHELARIGRPVILAGGLTADNVEHAIDAVHPFGVDVNSGVETETGDKDFTACQAFVKTAHESDRGRPVPVPPRRVPELQRAGSRR</sequence>
<accession>A0A917VQP0</accession>